<dbReference type="Proteomes" id="UP000326396">
    <property type="component" value="Linkage Group LG11"/>
</dbReference>
<evidence type="ECO:0000313" key="1">
    <source>
        <dbReference type="EMBL" id="KAD6796410.1"/>
    </source>
</evidence>
<sequence length="69" mass="8220">MRKASDNLLHLMLRKRSKVMSDFRRESSEAVSLRKPLVLRKLYVFISFEALTLKCWPSEVFVLYSLQQE</sequence>
<comment type="caution">
    <text evidence="1">The sequence shown here is derived from an EMBL/GenBank/DDBJ whole genome shotgun (WGS) entry which is preliminary data.</text>
</comment>
<reference evidence="1 2" key="1">
    <citation type="submission" date="2019-05" db="EMBL/GenBank/DDBJ databases">
        <title>Mikania micrantha, genome provides insights into the molecular mechanism of rapid growth.</title>
        <authorList>
            <person name="Liu B."/>
        </authorList>
    </citation>
    <scope>NUCLEOTIDE SEQUENCE [LARGE SCALE GENOMIC DNA]</scope>
    <source>
        <strain evidence="1">NLD-2019</strain>
        <tissue evidence="1">Leaf</tissue>
    </source>
</reference>
<protein>
    <submittedName>
        <fullName evidence="1">Uncharacterized protein</fullName>
    </submittedName>
</protein>
<dbReference type="AlphaFoldDB" id="A0A5N6PTK2"/>
<gene>
    <name evidence="1" type="ORF">E3N88_07306</name>
</gene>
<accession>A0A5N6PTK2</accession>
<name>A0A5N6PTK2_9ASTR</name>
<evidence type="ECO:0000313" key="2">
    <source>
        <dbReference type="Proteomes" id="UP000326396"/>
    </source>
</evidence>
<keyword evidence="2" id="KW-1185">Reference proteome</keyword>
<proteinExistence type="predicted"/>
<organism evidence="1 2">
    <name type="scientific">Mikania micrantha</name>
    <name type="common">bitter vine</name>
    <dbReference type="NCBI Taxonomy" id="192012"/>
    <lineage>
        <taxon>Eukaryota</taxon>
        <taxon>Viridiplantae</taxon>
        <taxon>Streptophyta</taxon>
        <taxon>Embryophyta</taxon>
        <taxon>Tracheophyta</taxon>
        <taxon>Spermatophyta</taxon>
        <taxon>Magnoliopsida</taxon>
        <taxon>eudicotyledons</taxon>
        <taxon>Gunneridae</taxon>
        <taxon>Pentapetalae</taxon>
        <taxon>asterids</taxon>
        <taxon>campanulids</taxon>
        <taxon>Asterales</taxon>
        <taxon>Asteraceae</taxon>
        <taxon>Asteroideae</taxon>
        <taxon>Heliantheae alliance</taxon>
        <taxon>Eupatorieae</taxon>
        <taxon>Mikania</taxon>
    </lineage>
</organism>
<dbReference type="EMBL" id="SZYD01000003">
    <property type="protein sequence ID" value="KAD6796410.1"/>
    <property type="molecule type" value="Genomic_DNA"/>
</dbReference>